<evidence type="ECO:0000256" key="2">
    <source>
        <dbReference type="ARBA" id="ARBA00022840"/>
    </source>
</evidence>
<comment type="caution">
    <text evidence="3">The sequence shown here is derived from an EMBL/GenBank/DDBJ whole genome shotgun (WGS) entry which is preliminary data.</text>
</comment>
<dbReference type="InterPro" id="IPR027417">
    <property type="entry name" value="P-loop_NTPase"/>
</dbReference>
<reference evidence="3" key="1">
    <citation type="submission" date="2019-08" db="EMBL/GenBank/DDBJ databases">
        <authorList>
            <person name="Kucharzyk K."/>
            <person name="Murdoch R.W."/>
            <person name="Higgins S."/>
            <person name="Loffler F."/>
        </authorList>
    </citation>
    <scope>NUCLEOTIDE SEQUENCE</scope>
</reference>
<dbReference type="AlphaFoldDB" id="A0A645ALY1"/>
<protein>
    <submittedName>
        <fullName evidence="3">Uncharacterized protein</fullName>
    </submittedName>
</protein>
<sequence>MLDFDLADNLALKVYHKPPFCQGGILRHAAFDAHGEALIRDYDIRCAQGIRTPVRSMSGGNQQKAIIAREIEGRSQLMIFVQPTRGLDIGAIEYIHRQILAERERGSAVLLISLELEEIMALADTIGVIYNGQLQSVAPAHTMTTSQVGQFMMGVRGQ</sequence>
<evidence type="ECO:0000313" key="3">
    <source>
        <dbReference type="EMBL" id="MPM54159.1"/>
    </source>
</evidence>
<dbReference type="SUPFAM" id="SSF52540">
    <property type="entry name" value="P-loop containing nucleoside triphosphate hydrolases"/>
    <property type="match status" value="1"/>
</dbReference>
<gene>
    <name evidence="3" type="ORF">SDC9_100932</name>
</gene>
<dbReference type="InterPro" id="IPR050107">
    <property type="entry name" value="ABC_carbohydrate_import_ATPase"/>
</dbReference>
<dbReference type="PANTHER" id="PTHR43790">
    <property type="entry name" value="CARBOHYDRATE TRANSPORT ATP-BINDING PROTEIN MG119-RELATED"/>
    <property type="match status" value="1"/>
</dbReference>
<proteinExistence type="predicted"/>
<dbReference type="Gene3D" id="3.40.50.300">
    <property type="entry name" value="P-loop containing nucleotide triphosphate hydrolases"/>
    <property type="match status" value="1"/>
</dbReference>
<organism evidence="3">
    <name type="scientific">bioreactor metagenome</name>
    <dbReference type="NCBI Taxonomy" id="1076179"/>
    <lineage>
        <taxon>unclassified sequences</taxon>
        <taxon>metagenomes</taxon>
        <taxon>ecological metagenomes</taxon>
    </lineage>
</organism>
<keyword evidence="1" id="KW-0547">Nucleotide-binding</keyword>
<name>A0A645ALY1_9ZZZZ</name>
<dbReference type="PANTHER" id="PTHR43790:SF4">
    <property type="entry name" value="GUANOSINE IMPORT ATP-BINDING PROTEIN NUPO"/>
    <property type="match status" value="1"/>
</dbReference>
<accession>A0A645ALY1</accession>
<dbReference type="GO" id="GO:0005524">
    <property type="term" value="F:ATP binding"/>
    <property type="evidence" value="ECO:0007669"/>
    <property type="project" value="UniProtKB-KW"/>
</dbReference>
<evidence type="ECO:0000256" key="1">
    <source>
        <dbReference type="ARBA" id="ARBA00022741"/>
    </source>
</evidence>
<keyword evidence="2" id="KW-0067">ATP-binding</keyword>
<dbReference type="EMBL" id="VSSQ01014675">
    <property type="protein sequence ID" value="MPM54159.1"/>
    <property type="molecule type" value="Genomic_DNA"/>
</dbReference>